<dbReference type="SUPFAM" id="SSF52540">
    <property type="entry name" value="P-loop containing nucleoside triphosphate hydrolases"/>
    <property type="match status" value="1"/>
</dbReference>
<dbReference type="InterPro" id="IPR015855">
    <property type="entry name" value="ABC_transpr_MalK-like"/>
</dbReference>
<evidence type="ECO:0000313" key="9">
    <source>
        <dbReference type="EMBL" id="ALU40924.1"/>
    </source>
</evidence>
<dbReference type="Pfam" id="PF17912">
    <property type="entry name" value="OB_MalK"/>
    <property type="match status" value="1"/>
</dbReference>
<reference evidence="9 11" key="1">
    <citation type="submission" date="2015-11" db="EMBL/GenBank/DDBJ databases">
        <title>Complete Genome Sequence of Kocuria flava strain HO-9041.</title>
        <authorList>
            <person name="Zhou M."/>
            <person name="Dai J."/>
        </authorList>
    </citation>
    <scope>NUCLEOTIDE SEQUENCE [LARGE SCALE GENOMIC DNA]</scope>
    <source>
        <strain evidence="9 11">HO-9041</strain>
    </source>
</reference>
<keyword evidence="2" id="KW-1003">Cell membrane</keyword>
<dbReference type="PROSITE" id="PS50893">
    <property type="entry name" value="ABC_TRANSPORTER_2"/>
    <property type="match status" value="1"/>
</dbReference>
<keyword evidence="4 10" id="KW-0067">ATP-binding</keyword>
<sequence length="419" mass="46533">MASITLKNLVKKYGDGFPAVNDVSIDIADGEFLILVGPSGCGKSTLLRMIVGLEDITSGDLLIDGQRVNEKEPRERNLSMVFQNYALYPHLTVYENIAFPLRLSKGKFSQEEIDRKVRHAASTLDLDEHLERKPANLSGGQRQRVAMGRAIVRDADAFLFDEPLSNLDAKLRGQMRTEIAQLQRRMGITSIYVTHDQTEAMTLGDRVAVLKKGVLQQIASPRELYEQPVNLFVAGFIGSPSMNFIPAHVRGGVFVTPLGEIAVPEQAAGRLPADDSIVLLGVRPEHFEDAKFVDEAIAARGTTFDARFTHTEWLGNQQYGYIRYQPDEAVQSKLNELARDLDADEMTPQLVVSLDASSRIRGGTEGRIWRDTRRMHVFDPETGENLTRDAEAGAELTREAAEERTAEIERARQEQAAAG</sequence>
<dbReference type="InterPro" id="IPR040582">
    <property type="entry name" value="OB_MalK-like"/>
</dbReference>
<dbReference type="InterPro" id="IPR017871">
    <property type="entry name" value="ABC_transporter-like_CS"/>
</dbReference>
<keyword evidence="1" id="KW-0813">Transport</keyword>
<dbReference type="CDD" id="cd03301">
    <property type="entry name" value="ABC_MalK_N"/>
    <property type="match status" value="1"/>
</dbReference>
<organism evidence="9 11">
    <name type="scientific">Kocuria flava</name>
    <dbReference type="NCBI Taxonomy" id="446860"/>
    <lineage>
        <taxon>Bacteria</taxon>
        <taxon>Bacillati</taxon>
        <taxon>Actinomycetota</taxon>
        <taxon>Actinomycetes</taxon>
        <taxon>Micrococcales</taxon>
        <taxon>Micrococcaceae</taxon>
        <taxon>Kocuria</taxon>
    </lineage>
</organism>
<feature type="compositionally biased region" description="Basic and acidic residues" evidence="7">
    <location>
        <begin position="386"/>
        <end position="413"/>
    </location>
</feature>
<evidence type="ECO:0000313" key="10">
    <source>
        <dbReference type="EMBL" id="GEO92203.1"/>
    </source>
</evidence>
<keyword evidence="5" id="KW-1278">Translocase</keyword>
<keyword evidence="12" id="KW-1185">Reference proteome</keyword>
<keyword evidence="3" id="KW-0547">Nucleotide-binding</keyword>
<dbReference type="GO" id="GO:0140359">
    <property type="term" value="F:ABC-type transporter activity"/>
    <property type="evidence" value="ECO:0007669"/>
    <property type="project" value="InterPro"/>
</dbReference>
<dbReference type="InterPro" id="IPR003439">
    <property type="entry name" value="ABC_transporter-like_ATP-bd"/>
</dbReference>
<dbReference type="SMART" id="SM00382">
    <property type="entry name" value="AAA"/>
    <property type="match status" value="1"/>
</dbReference>
<dbReference type="PROSITE" id="PS00211">
    <property type="entry name" value="ABC_TRANSPORTER_1"/>
    <property type="match status" value="1"/>
</dbReference>
<dbReference type="Gene3D" id="3.40.50.300">
    <property type="entry name" value="P-loop containing nucleotide triphosphate hydrolases"/>
    <property type="match status" value="1"/>
</dbReference>
<dbReference type="SUPFAM" id="SSF50331">
    <property type="entry name" value="MOP-like"/>
    <property type="match status" value="1"/>
</dbReference>
<dbReference type="STRING" id="446860.AS188_15555"/>
<dbReference type="InterPro" id="IPR027417">
    <property type="entry name" value="P-loop_NTPase"/>
</dbReference>
<dbReference type="PANTHER" id="PTHR43875">
    <property type="entry name" value="MALTODEXTRIN IMPORT ATP-BINDING PROTEIN MSMX"/>
    <property type="match status" value="1"/>
</dbReference>
<reference evidence="10 12" key="2">
    <citation type="submission" date="2019-07" db="EMBL/GenBank/DDBJ databases">
        <title>Whole genome shotgun sequence of Kocuria flava NBRC 107626.</title>
        <authorList>
            <person name="Hosoyama A."/>
            <person name="Uohara A."/>
            <person name="Ohji S."/>
            <person name="Ichikawa N."/>
        </authorList>
    </citation>
    <scope>NUCLEOTIDE SEQUENCE [LARGE SCALE GENOMIC DNA]</scope>
    <source>
        <strain evidence="10 12">NBRC 107626</strain>
    </source>
</reference>
<dbReference type="InterPro" id="IPR003593">
    <property type="entry name" value="AAA+_ATPase"/>
</dbReference>
<dbReference type="FunFam" id="3.40.50.300:FF:000042">
    <property type="entry name" value="Maltose/maltodextrin ABC transporter, ATP-binding protein"/>
    <property type="match status" value="1"/>
</dbReference>
<dbReference type="EMBL" id="BJZR01000034">
    <property type="protein sequence ID" value="GEO92203.1"/>
    <property type="molecule type" value="Genomic_DNA"/>
</dbReference>
<keyword evidence="6" id="KW-0472">Membrane</keyword>
<dbReference type="EMBL" id="CP013254">
    <property type="protein sequence ID" value="ALU40924.1"/>
    <property type="molecule type" value="Genomic_DNA"/>
</dbReference>
<gene>
    <name evidence="9" type="ORF">AS188_15555</name>
    <name evidence="10" type="ORF">KFL01_15090</name>
</gene>
<dbReference type="Gene3D" id="2.40.50.100">
    <property type="match status" value="1"/>
</dbReference>
<dbReference type="GO" id="GO:0005524">
    <property type="term" value="F:ATP binding"/>
    <property type="evidence" value="ECO:0007669"/>
    <property type="project" value="UniProtKB-KW"/>
</dbReference>
<accession>A0A0U3IBW3</accession>
<dbReference type="PANTHER" id="PTHR43875:SF15">
    <property type="entry name" value="TREHALOSE IMPORT ATP-BINDING PROTEIN SUGC"/>
    <property type="match status" value="1"/>
</dbReference>
<dbReference type="GO" id="GO:0016887">
    <property type="term" value="F:ATP hydrolysis activity"/>
    <property type="evidence" value="ECO:0007669"/>
    <property type="project" value="InterPro"/>
</dbReference>
<evidence type="ECO:0000256" key="2">
    <source>
        <dbReference type="ARBA" id="ARBA00022475"/>
    </source>
</evidence>
<dbReference type="AlphaFoldDB" id="A0A0U3IBW3"/>
<protein>
    <submittedName>
        <fullName evidence="9 10">ABC transporter</fullName>
    </submittedName>
</protein>
<feature type="region of interest" description="Disordered" evidence="7">
    <location>
        <begin position="382"/>
        <end position="419"/>
    </location>
</feature>
<evidence type="ECO:0000256" key="7">
    <source>
        <dbReference type="SAM" id="MobiDB-lite"/>
    </source>
</evidence>
<evidence type="ECO:0000256" key="5">
    <source>
        <dbReference type="ARBA" id="ARBA00022967"/>
    </source>
</evidence>
<evidence type="ECO:0000259" key="8">
    <source>
        <dbReference type="PROSITE" id="PS50893"/>
    </source>
</evidence>
<dbReference type="GO" id="GO:0008643">
    <property type="term" value="P:carbohydrate transport"/>
    <property type="evidence" value="ECO:0007669"/>
    <property type="project" value="InterPro"/>
</dbReference>
<evidence type="ECO:0000313" key="11">
    <source>
        <dbReference type="Proteomes" id="UP000057181"/>
    </source>
</evidence>
<dbReference type="Proteomes" id="UP000321155">
    <property type="component" value="Unassembled WGS sequence"/>
</dbReference>
<dbReference type="Proteomes" id="UP000057181">
    <property type="component" value="Chromosome"/>
</dbReference>
<dbReference type="InterPro" id="IPR008995">
    <property type="entry name" value="Mo/tungstate-bd_C_term_dom"/>
</dbReference>
<dbReference type="NCBIfam" id="NF008653">
    <property type="entry name" value="PRK11650.1"/>
    <property type="match status" value="1"/>
</dbReference>
<evidence type="ECO:0000256" key="6">
    <source>
        <dbReference type="ARBA" id="ARBA00023136"/>
    </source>
</evidence>
<evidence type="ECO:0000256" key="1">
    <source>
        <dbReference type="ARBA" id="ARBA00022448"/>
    </source>
</evidence>
<dbReference type="Pfam" id="PF00005">
    <property type="entry name" value="ABC_tran"/>
    <property type="match status" value="1"/>
</dbReference>
<dbReference type="KEGG" id="kfv:AS188_15555"/>
<evidence type="ECO:0000256" key="3">
    <source>
        <dbReference type="ARBA" id="ARBA00022741"/>
    </source>
</evidence>
<feature type="domain" description="ABC transporter" evidence="8">
    <location>
        <begin position="4"/>
        <end position="237"/>
    </location>
</feature>
<dbReference type="InterPro" id="IPR047641">
    <property type="entry name" value="ABC_transpr_MalK/UgpC-like"/>
</dbReference>
<evidence type="ECO:0000313" key="12">
    <source>
        <dbReference type="Proteomes" id="UP000321155"/>
    </source>
</evidence>
<evidence type="ECO:0000256" key="4">
    <source>
        <dbReference type="ARBA" id="ARBA00022840"/>
    </source>
</evidence>
<dbReference type="OrthoDB" id="9802264at2"/>
<dbReference type="RefSeq" id="WP_058859598.1">
    <property type="nucleotide sequence ID" value="NZ_BJZR01000034.1"/>
</dbReference>
<proteinExistence type="predicted"/>
<dbReference type="GO" id="GO:0055052">
    <property type="term" value="C:ATP-binding cassette (ABC) transporter complex, substrate-binding subunit-containing"/>
    <property type="evidence" value="ECO:0007669"/>
    <property type="project" value="TreeGrafter"/>
</dbReference>
<name>A0A0U3IBW3_9MICC</name>